<keyword evidence="7 9" id="KW-1133">Transmembrane helix</keyword>
<evidence type="ECO:0000256" key="4">
    <source>
        <dbReference type="ARBA" id="ARBA00022475"/>
    </source>
</evidence>
<keyword evidence="4" id="KW-1003">Cell membrane</keyword>
<evidence type="ECO:0000256" key="2">
    <source>
        <dbReference type="ARBA" id="ARBA00006523"/>
    </source>
</evidence>
<dbReference type="Gene3D" id="1.20.1250.20">
    <property type="entry name" value="MFS general substrate transporter like domains"/>
    <property type="match status" value="1"/>
</dbReference>
<dbReference type="GO" id="GO:0005886">
    <property type="term" value="C:plasma membrane"/>
    <property type="evidence" value="ECO:0007669"/>
    <property type="project" value="UniProtKB-SubCell"/>
</dbReference>
<evidence type="ECO:0000256" key="6">
    <source>
        <dbReference type="ARBA" id="ARBA00022692"/>
    </source>
</evidence>
<feature type="transmembrane region" description="Helical" evidence="9">
    <location>
        <begin position="288"/>
        <end position="308"/>
    </location>
</feature>
<evidence type="ECO:0000313" key="12">
    <source>
        <dbReference type="Proteomes" id="UP000281955"/>
    </source>
</evidence>
<comment type="caution">
    <text evidence="11">The sequence shown here is derived from an EMBL/GenBank/DDBJ whole genome shotgun (WGS) entry which is preliminary data.</text>
</comment>
<dbReference type="InterPro" id="IPR020846">
    <property type="entry name" value="MFS_dom"/>
</dbReference>
<evidence type="ECO:0000256" key="1">
    <source>
        <dbReference type="ARBA" id="ARBA00004651"/>
    </source>
</evidence>
<evidence type="ECO:0000313" key="11">
    <source>
        <dbReference type="EMBL" id="RKS77902.1"/>
    </source>
</evidence>
<dbReference type="InParanoid" id="A0A420XSN3"/>
<keyword evidence="6 9" id="KW-0812">Transmembrane</keyword>
<dbReference type="Proteomes" id="UP000281955">
    <property type="component" value="Unassembled WGS sequence"/>
</dbReference>
<dbReference type="AlphaFoldDB" id="A0A420XSN3"/>
<evidence type="ECO:0000256" key="3">
    <source>
        <dbReference type="ARBA" id="ARBA00022448"/>
    </source>
</evidence>
<keyword evidence="3" id="KW-0813">Transport</keyword>
<comment type="similarity">
    <text evidence="2">Belongs to the major facilitator superfamily. Set transporter family.</text>
</comment>
<feature type="transmembrane region" description="Helical" evidence="9">
    <location>
        <begin position="144"/>
        <end position="164"/>
    </location>
</feature>
<comment type="subcellular location">
    <subcellularLocation>
        <location evidence="1">Cell membrane</location>
        <topology evidence="1">Multi-pass membrane protein</topology>
    </subcellularLocation>
</comment>
<feature type="transmembrane region" description="Helical" evidence="9">
    <location>
        <begin position="258"/>
        <end position="282"/>
    </location>
</feature>
<feature type="transmembrane region" description="Helical" evidence="9">
    <location>
        <begin position="115"/>
        <end position="138"/>
    </location>
</feature>
<organism evidence="11 12">
    <name type="scientific">Motilibacter peucedani</name>
    <dbReference type="NCBI Taxonomy" id="598650"/>
    <lineage>
        <taxon>Bacteria</taxon>
        <taxon>Bacillati</taxon>
        <taxon>Actinomycetota</taxon>
        <taxon>Actinomycetes</taxon>
        <taxon>Motilibacterales</taxon>
        <taxon>Motilibacteraceae</taxon>
        <taxon>Motilibacter</taxon>
    </lineage>
</organism>
<evidence type="ECO:0000256" key="7">
    <source>
        <dbReference type="ARBA" id="ARBA00022989"/>
    </source>
</evidence>
<evidence type="ECO:0000259" key="10">
    <source>
        <dbReference type="PROSITE" id="PS50850"/>
    </source>
</evidence>
<feature type="transmembrane region" description="Helical" evidence="9">
    <location>
        <begin position="225"/>
        <end position="246"/>
    </location>
</feature>
<feature type="transmembrane region" description="Helical" evidence="9">
    <location>
        <begin position="30"/>
        <end position="49"/>
    </location>
</feature>
<dbReference type="EMBL" id="RBWV01000010">
    <property type="protein sequence ID" value="RKS77902.1"/>
    <property type="molecule type" value="Genomic_DNA"/>
</dbReference>
<keyword evidence="5" id="KW-0762">Sugar transport</keyword>
<feature type="transmembrane region" description="Helical" evidence="9">
    <location>
        <begin position="191"/>
        <end position="213"/>
    </location>
</feature>
<feature type="transmembrane region" description="Helical" evidence="9">
    <location>
        <begin position="320"/>
        <end position="339"/>
    </location>
</feature>
<feature type="transmembrane region" description="Helical" evidence="9">
    <location>
        <begin position="345"/>
        <end position="367"/>
    </location>
</feature>
<dbReference type="Pfam" id="PF07690">
    <property type="entry name" value="MFS_1"/>
    <property type="match status" value="1"/>
</dbReference>
<dbReference type="InterPro" id="IPR011701">
    <property type="entry name" value="MFS"/>
</dbReference>
<dbReference type="SUPFAM" id="SSF103473">
    <property type="entry name" value="MFS general substrate transporter"/>
    <property type="match status" value="1"/>
</dbReference>
<evidence type="ECO:0000256" key="5">
    <source>
        <dbReference type="ARBA" id="ARBA00022597"/>
    </source>
</evidence>
<feature type="transmembrane region" description="Helical" evidence="9">
    <location>
        <begin position="56"/>
        <end position="76"/>
    </location>
</feature>
<keyword evidence="12" id="KW-1185">Reference proteome</keyword>
<keyword evidence="8 9" id="KW-0472">Membrane</keyword>
<protein>
    <submittedName>
        <fullName evidence="11">SET family sugar efflux transporter-like MFS transporter</fullName>
    </submittedName>
</protein>
<dbReference type="PROSITE" id="PS50850">
    <property type="entry name" value="MFS"/>
    <property type="match status" value="1"/>
</dbReference>
<proteinExistence type="inferred from homology"/>
<feature type="transmembrane region" description="Helical" evidence="9">
    <location>
        <begin position="82"/>
        <end position="103"/>
    </location>
</feature>
<dbReference type="RefSeq" id="WP_407938191.1">
    <property type="nucleotide sequence ID" value="NZ_RBWV01000010.1"/>
</dbReference>
<dbReference type="PANTHER" id="PTHR23535">
    <property type="entry name" value="SUGAR EFFLUX TRANSPORTER A-RELATED"/>
    <property type="match status" value="1"/>
</dbReference>
<accession>A0A420XSN3</accession>
<feature type="domain" description="Major facilitator superfamily (MFS) profile" evidence="10">
    <location>
        <begin position="1"/>
        <end position="368"/>
    </location>
</feature>
<name>A0A420XSN3_9ACTN</name>
<evidence type="ECO:0000256" key="8">
    <source>
        <dbReference type="ARBA" id="ARBA00023136"/>
    </source>
</evidence>
<dbReference type="PANTHER" id="PTHR23535:SF2">
    <property type="entry name" value="SUGAR EFFLUX TRANSPORTER A-RELATED"/>
    <property type="match status" value="1"/>
</dbReference>
<sequence length="368" mass="37259">MWGLQSALLSPALALLLVSLYDLSAAGVGGVLAVYNASGFVASLVVPALADRRRDYLGPMLVAGLLTLLLALLLALSSSLGVAVVALVVLGGPAGVGVSLLYAHLRHSGASRVDIVDTRAIFSFAWVAGPPLASLVISGFGARALLLVIAAVSVLNVATTAAMMSRRARAARRGDDPPAPLDEGRAMRRSAVALVVSAFVVLQATNSAAVSVMTLFVTRRLDLDVVWAGVALSVAAALEIPALLLIGRLGTRFSDIALIASGCVAGAAYYSLMAAVHGPWLLVSGQALNAWFVAAVAGVGLSLFQRVIPRPGVASGLYANTRRLGAIGSGPVLALGSATSLGYSFVFVACAALTALALLVLGSAAALD</sequence>
<gene>
    <name evidence="11" type="ORF">CLV35_1605</name>
</gene>
<dbReference type="GO" id="GO:0022857">
    <property type="term" value="F:transmembrane transporter activity"/>
    <property type="evidence" value="ECO:0007669"/>
    <property type="project" value="InterPro"/>
</dbReference>
<reference evidence="11 12" key="1">
    <citation type="submission" date="2018-10" db="EMBL/GenBank/DDBJ databases">
        <title>Genomic Encyclopedia of Archaeal and Bacterial Type Strains, Phase II (KMG-II): from individual species to whole genera.</title>
        <authorList>
            <person name="Goeker M."/>
        </authorList>
    </citation>
    <scope>NUCLEOTIDE SEQUENCE [LARGE SCALE GENOMIC DNA]</scope>
    <source>
        <strain evidence="11 12">RP-AC37</strain>
    </source>
</reference>
<dbReference type="InterPro" id="IPR036259">
    <property type="entry name" value="MFS_trans_sf"/>
</dbReference>
<evidence type="ECO:0000256" key="9">
    <source>
        <dbReference type="SAM" id="Phobius"/>
    </source>
</evidence>